<proteinExistence type="predicted"/>
<dbReference type="InterPro" id="IPR005039">
    <property type="entry name" value="Ant_C"/>
</dbReference>
<gene>
    <name evidence="2" type="ORF">NS365_05650</name>
</gene>
<keyword evidence="3" id="KW-1185">Reference proteome</keyword>
<reference evidence="2 3" key="1">
    <citation type="journal article" date="2016" name="Front. Microbiol.">
        <title>Genomic Resource of Rice Seed Associated Bacteria.</title>
        <authorList>
            <person name="Midha S."/>
            <person name="Bansal K."/>
            <person name="Sharma S."/>
            <person name="Kumar N."/>
            <person name="Patil P.P."/>
            <person name="Chaudhry V."/>
            <person name="Patil P.B."/>
        </authorList>
    </citation>
    <scope>NUCLEOTIDE SEQUENCE [LARGE SCALE GENOMIC DNA]</scope>
    <source>
        <strain evidence="2 3">NS365</strain>
    </source>
</reference>
<sequence>MTVVSVTQGQLAVAAPKAAQWDAYGDKEGQVALTDLGRILDYPPKKLVDWLIERKVLFRQTSGAPLRPIETYRRRGWFVVRTMEINGKERLQTLVTPRGIHEVAAMLGRPLDMLG</sequence>
<organism evidence="2 3">
    <name type="scientific">Aureimonas ureilytica</name>
    <dbReference type="NCBI Taxonomy" id="401562"/>
    <lineage>
        <taxon>Bacteria</taxon>
        <taxon>Pseudomonadati</taxon>
        <taxon>Pseudomonadota</taxon>
        <taxon>Alphaproteobacteria</taxon>
        <taxon>Hyphomicrobiales</taxon>
        <taxon>Aurantimonadaceae</taxon>
        <taxon>Aureimonas</taxon>
    </lineage>
</organism>
<feature type="domain" description="Antirepressor protein C-terminal" evidence="1">
    <location>
        <begin position="9"/>
        <end position="107"/>
    </location>
</feature>
<dbReference type="Pfam" id="PF03374">
    <property type="entry name" value="ANT"/>
    <property type="match status" value="1"/>
</dbReference>
<protein>
    <recommendedName>
        <fullName evidence="1">Antirepressor protein C-terminal domain-containing protein</fullName>
    </recommendedName>
</protein>
<dbReference type="PATRIC" id="fig|401562.4.peg.761"/>
<evidence type="ECO:0000259" key="1">
    <source>
        <dbReference type="Pfam" id="PF03374"/>
    </source>
</evidence>
<comment type="caution">
    <text evidence="2">The sequence shown here is derived from an EMBL/GenBank/DDBJ whole genome shotgun (WGS) entry which is preliminary data.</text>
</comment>
<evidence type="ECO:0000313" key="3">
    <source>
        <dbReference type="Proteomes" id="UP000078529"/>
    </source>
</evidence>
<name>A0A175RT82_9HYPH</name>
<dbReference type="Proteomes" id="UP000078529">
    <property type="component" value="Unassembled WGS sequence"/>
</dbReference>
<dbReference type="GO" id="GO:0003677">
    <property type="term" value="F:DNA binding"/>
    <property type="evidence" value="ECO:0007669"/>
    <property type="project" value="InterPro"/>
</dbReference>
<dbReference type="EMBL" id="LDQA01000014">
    <property type="protein sequence ID" value="KTR06916.1"/>
    <property type="molecule type" value="Genomic_DNA"/>
</dbReference>
<accession>A0A175RT82</accession>
<dbReference type="AlphaFoldDB" id="A0A175RT82"/>
<evidence type="ECO:0000313" key="2">
    <source>
        <dbReference type="EMBL" id="KTR06916.1"/>
    </source>
</evidence>